<organism evidence="2 3">
    <name type="scientific">Methanophagales virus GBV302</name>
    <dbReference type="NCBI Taxonomy" id="2999281"/>
    <lineage>
        <taxon>Viruses</taxon>
        <taxon>Duplodnaviria</taxon>
        <taxon>Heunggongvirae</taxon>
        <taxon>Uroviricota</taxon>
        <taxon>Caudoviricetes</taxon>
        <taxon>Nakonvirales</taxon>
        <taxon>Ekchuahviridae</taxon>
        <taxon>Kukulkanvirus</taxon>
        <taxon>Kukulkanvirus mexicoense</taxon>
    </lineage>
</organism>
<evidence type="ECO:0000313" key="3">
    <source>
        <dbReference type="Proteomes" id="UP001156237"/>
    </source>
</evidence>
<gene>
    <name evidence="2" type="ORF">FHOMOCKG_00026</name>
</gene>
<evidence type="ECO:0000313" key="2">
    <source>
        <dbReference type="EMBL" id="WAE39554.1"/>
    </source>
</evidence>
<dbReference type="InterPro" id="IPR025159">
    <property type="entry name" value="AbiEi_N"/>
</dbReference>
<feature type="domain" description="AbiEi antitoxin N-terminal" evidence="1">
    <location>
        <begin position="6"/>
        <end position="58"/>
    </location>
</feature>
<dbReference type="EMBL" id="OP880253">
    <property type="protein sequence ID" value="WAE39554.1"/>
    <property type="molecule type" value="Genomic_DNA"/>
</dbReference>
<proteinExistence type="predicted"/>
<accession>A0A9E8V863</accession>
<dbReference type="Pfam" id="PF13338">
    <property type="entry name" value="AbiEi_4"/>
    <property type="match status" value="1"/>
</dbReference>
<keyword evidence="3" id="KW-1185">Reference proteome</keyword>
<reference evidence="2 3" key="1">
    <citation type="submission" date="2022-10" db="EMBL/GenBank/DDBJ databases">
        <title>Evolutionary Diversification of Methanotrophic Ca. Methanophagales (ANME-1) and Their Expansive Virome.</title>
        <authorList>
            <person name="Laso-Perez R."/>
            <person name="Wu F."/>
            <person name="Cremiere A."/>
            <person name="Speth D.R."/>
            <person name="Magyar J.S."/>
            <person name="Krupovic M."/>
            <person name="Orphan V.J."/>
        </authorList>
    </citation>
    <scope>NUCLEOTIDE SEQUENCE [LARGE SCALE GENOMIC DNA]</scope>
</reference>
<dbReference type="Proteomes" id="UP001156237">
    <property type="component" value="Segment"/>
</dbReference>
<protein>
    <recommendedName>
        <fullName evidence="1">AbiEi antitoxin N-terminal domain-containing protein</fullName>
    </recommendedName>
</protein>
<evidence type="ECO:0000259" key="1">
    <source>
        <dbReference type="Pfam" id="PF13338"/>
    </source>
</evidence>
<name>A0A9E8V863_9CAUD</name>
<sequence>MKRIKLLDELVRSNKTVFSIEDAVELDESRNRKKIVRFLQELEKAGWIERIYRGKYMIIPLGAEKGKYTEHEYILASSIVQPYAIAYWSALSYWGLTSQIPNTVFIQTPKRGKKLKLLGLDFWIIHTNEMFGLQSGFINETRIWITNREKTLIDCLDKPQYCGGLECIKEGLQDEKVKTSELYVYARRLGKQIVLKRLKENLE</sequence>